<accession>A0A0J7K0I7</accession>
<sequence length="79" mass="8273">MCCSGGPGGIALTRCGVVCGLAALAALSVALLGPTWLHTEEKLAVPNVPRDSVVSVRFKLGLFRVCPKIVKPTNLTIRE</sequence>
<protein>
    <submittedName>
        <fullName evidence="1">Voltage-dependent calcium channel gamma-5 subunit</fullName>
    </submittedName>
</protein>
<dbReference type="EMBL" id="LBMM01018294">
    <property type="protein sequence ID" value="KMQ83832.1"/>
    <property type="molecule type" value="Genomic_DNA"/>
</dbReference>
<dbReference type="AlphaFoldDB" id="A0A0J7K0I7"/>
<dbReference type="PaxDb" id="67767-A0A0J7K0I7"/>
<evidence type="ECO:0000313" key="1">
    <source>
        <dbReference type="EMBL" id="KMQ83832.1"/>
    </source>
</evidence>
<keyword evidence="2" id="KW-1185">Reference proteome</keyword>
<name>A0A0J7K0I7_LASNI</name>
<comment type="caution">
    <text evidence="1">The sequence shown here is derived from an EMBL/GenBank/DDBJ whole genome shotgun (WGS) entry which is preliminary data.</text>
</comment>
<dbReference type="Proteomes" id="UP000036403">
    <property type="component" value="Unassembled WGS sequence"/>
</dbReference>
<organism evidence="1 2">
    <name type="scientific">Lasius niger</name>
    <name type="common">Black garden ant</name>
    <dbReference type="NCBI Taxonomy" id="67767"/>
    <lineage>
        <taxon>Eukaryota</taxon>
        <taxon>Metazoa</taxon>
        <taxon>Ecdysozoa</taxon>
        <taxon>Arthropoda</taxon>
        <taxon>Hexapoda</taxon>
        <taxon>Insecta</taxon>
        <taxon>Pterygota</taxon>
        <taxon>Neoptera</taxon>
        <taxon>Endopterygota</taxon>
        <taxon>Hymenoptera</taxon>
        <taxon>Apocrita</taxon>
        <taxon>Aculeata</taxon>
        <taxon>Formicoidea</taxon>
        <taxon>Formicidae</taxon>
        <taxon>Formicinae</taxon>
        <taxon>Lasius</taxon>
        <taxon>Lasius</taxon>
    </lineage>
</organism>
<evidence type="ECO:0000313" key="2">
    <source>
        <dbReference type="Proteomes" id="UP000036403"/>
    </source>
</evidence>
<dbReference type="OrthoDB" id="5917530at2759"/>
<gene>
    <name evidence="1" type="ORF">RF55_19006</name>
</gene>
<reference evidence="1 2" key="1">
    <citation type="submission" date="2015-04" db="EMBL/GenBank/DDBJ databases">
        <title>Lasius niger genome sequencing.</title>
        <authorList>
            <person name="Konorov E.A."/>
            <person name="Nikitin M.A."/>
            <person name="Kirill M.V."/>
            <person name="Chang P."/>
        </authorList>
    </citation>
    <scope>NUCLEOTIDE SEQUENCE [LARGE SCALE GENOMIC DNA]</scope>
    <source>
        <tissue evidence="1">Whole</tissue>
    </source>
</reference>
<dbReference type="Gene3D" id="1.20.140.150">
    <property type="match status" value="1"/>
</dbReference>
<proteinExistence type="predicted"/>